<name>A0A9X3UH61_9HYPH</name>
<proteinExistence type="predicted"/>
<organism evidence="2 3">
    <name type="scientific">Hoeflea prorocentri</name>
    <dbReference type="NCBI Taxonomy" id="1922333"/>
    <lineage>
        <taxon>Bacteria</taxon>
        <taxon>Pseudomonadati</taxon>
        <taxon>Pseudomonadota</taxon>
        <taxon>Alphaproteobacteria</taxon>
        <taxon>Hyphomicrobiales</taxon>
        <taxon>Rhizobiaceae</taxon>
        <taxon>Hoeflea</taxon>
    </lineage>
</organism>
<keyword evidence="3" id="KW-1185">Reference proteome</keyword>
<evidence type="ECO:0000256" key="1">
    <source>
        <dbReference type="SAM" id="MobiDB-lite"/>
    </source>
</evidence>
<dbReference type="Proteomes" id="UP001151234">
    <property type="component" value="Unassembled WGS sequence"/>
</dbReference>
<feature type="compositionally biased region" description="Basic and acidic residues" evidence="1">
    <location>
        <begin position="24"/>
        <end position="41"/>
    </location>
</feature>
<feature type="region of interest" description="Disordered" evidence="1">
    <location>
        <begin position="1"/>
        <end position="41"/>
    </location>
</feature>
<sequence length="89" mass="10143">MNAYTKRRRKDRASKHSGYQSGKDVGELWGKRDVSRDDESTRDIAGMARSLGFSSSEVLEIERLYLIAPKHNQDERQDSNPGRDDSSVK</sequence>
<protein>
    <submittedName>
        <fullName evidence="2">Uncharacterized protein</fullName>
    </submittedName>
</protein>
<accession>A0A9X3UH61</accession>
<feature type="compositionally biased region" description="Basic and acidic residues" evidence="1">
    <location>
        <begin position="71"/>
        <end position="89"/>
    </location>
</feature>
<feature type="compositionally biased region" description="Basic residues" evidence="1">
    <location>
        <begin position="1"/>
        <end position="15"/>
    </location>
</feature>
<gene>
    <name evidence="2" type="ORF">OQ273_08310</name>
</gene>
<evidence type="ECO:0000313" key="3">
    <source>
        <dbReference type="Proteomes" id="UP001151234"/>
    </source>
</evidence>
<reference evidence="2" key="1">
    <citation type="submission" date="2022-11" db="EMBL/GenBank/DDBJ databases">
        <title>Draft genome sequence of Hoeflea poritis E7-10 and Hoeflea prorocentri PM5-8, separated from scleractinian coral Porites lutea and marine dinoflagellate.</title>
        <authorList>
            <person name="Zhang G."/>
            <person name="Wei Q."/>
            <person name="Cai L."/>
        </authorList>
    </citation>
    <scope>NUCLEOTIDE SEQUENCE</scope>
    <source>
        <strain evidence="2">PM5-8</strain>
    </source>
</reference>
<dbReference type="RefSeq" id="WP_267989983.1">
    <property type="nucleotide sequence ID" value="NZ_JAPJZI010000001.1"/>
</dbReference>
<evidence type="ECO:0000313" key="2">
    <source>
        <dbReference type="EMBL" id="MDA5398570.1"/>
    </source>
</evidence>
<feature type="region of interest" description="Disordered" evidence="1">
    <location>
        <begin position="68"/>
        <end position="89"/>
    </location>
</feature>
<dbReference type="EMBL" id="JAPJZI010000001">
    <property type="protein sequence ID" value="MDA5398570.1"/>
    <property type="molecule type" value="Genomic_DNA"/>
</dbReference>
<dbReference type="AlphaFoldDB" id="A0A9X3UH61"/>
<comment type="caution">
    <text evidence="2">The sequence shown here is derived from an EMBL/GenBank/DDBJ whole genome shotgun (WGS) entry which is preliminary data.</text>
</comment>